<dbReference type="Gene3D" id="1.10.150.240">
    <property type="entry name" value="Putative phosphatase, domain 2"/>
    <property type="match status" value="1"/>
</dbReference>
<comment type="caution">
    <text evidence="1">The sequence shown here is derived from an EMBL/GenBank/DDBJ whole genome shotgun (WGS) entry which is preliminary data.</text>
</comment>
<dbReference type="PANTHER" id="PTHR18901">
    <property type="entry name" value="2-DEOXYGLUCOSE-6-PHOSPHATE PHOSPHATASE 2"/>
    <property type="match status" value="1"/>
</dbReference>
<dbReference type="SFLD" id="SFLDG01129">
    <property type="entry name" value="C1.5:_HAD__Beta-PGM__Phosphata"/>
    <property type="match status" value="1"/>
</dbReference>
<dbReference type="AlphaFoldDB" id="A0A9D1Z9N9"/>
<dbReference type="InterPro" id="IPR041492">
    <property type="entry name" value="HAD_2"/>
</dbReference>
<dbReference type="EMBL" id="DXCO01000041">
    <property type="protein sequence ID" value="HIY78798.1"/>
    <property type="molecule type" value="Genomic_DNA"/>
</dbReference>
<evidence type="ECO:0000313" key="1">
    <source>
        <dbReference type="EMBL" id="HIY78798.1"/>
    </source>
</evidence>
<dbReference type="InterPro" id="IPR023198">
    <property type="entry name" value="PGP-like_dom2"/>
</dbReference>
<name>A0A9D1Z9N9_9FIRM</name>
<dbReference type="InterPro" id="IPR023214">
    <property type="entry name" value="HAD_sf"/>
</dbReference>
<dbReference type="SUPFAM" id="SSF56784">
    <property type="entry name" value="HAD-like"/>
    <property type="match status" value="1"/>
</dbReference>
<dbReference type="InterPro" id="IPR006439">
    <property type="entry name" value="HAD-SF_hydro_IA"/>
</dbReference>
<dbReference type="NCBIfam" id="TIGR01509">
    <property type="entry name" value="HAD-SF-IA-v3"/>
    <property type="match status" value="1"/>
</dbReference>
<evidence type="ECO:0000313" key="2">
    <source>
        <dbReference type="Proteomes" id="UP000824135"/>
    </source>
</evidence>
<proteinExistence type="predicted"/>
<reference evidence="1" key="1">
    <citation type="journal article" date="2021" name="PeerJ">
        <title>Extensive microbial diversity within the chicken gut microbiome revealed by metagenomics and culture.</title>
        <authorList>
            <person name="Gilroy R."/>
            <person name="Ravi A."/>
            <person name="Getino M."/>
            <person name="Pursley I."/>
            <person name="Horton D.L."/>
            <person name="Alikhan N.F."/>
            <person name="Baker D."/>
            <person name="Gharbi K."/>
            <person name="Hall N."/>
            <person name="Watson M."/>
            <person name="Adriaenssens E.M."/>
            <person name="Foster-Nyarko E."/>
            <person name="Jarju S."/>
            <person name="Secka A."/>
            <person name="Antonio M."/>
            <person name="Oren A."/>
            <person name="Chaudhuri R.R."/>
            <person name="La Ragione R."/>
            <person name="Hildebrand F."/>
            <person name="Pallen M.J."/>
        </authorList>
    </citation>
    <scope>NUCLEOTIDE SEQUENCE</scope>
    <source>
        <strain evidence="1">CHK199-9574</strain>
    </source>
</reference>
<sequence length="220" mass="24819">MLEIDDIQGAIFDLDGTLIDSMEIWREIDEEFFAARGMSVPDDYQEKIAHLGFREVAAYTVREYLPSERAEDLISEWNEMCRAKYGARDSAKYFKEGAAELVVRLKNAGLRLCVATASSPDFFLPVLRAGGVERAFECVVTVDDVKKDKSYPDIFLRCAQKLGLPPGKIAVFEDNLTAIRSAKRAGMKTVAVYDKISEAQVPALKREADRFIYRFAELKI</sequence>
<dbReference type="CDD" id="cd07505">
    <property type="entry name" value="HAD_BPGM-like"/>
    <property type="match status" value="1"/>
</dbReference>
<dbReference type="Gene3D" id="3.40.50.1000">
    <property type="entry name" value="HAD superfamily/HAD-like"/>
    <property type="match status" value="1"/>
</dbReference>
<dbReference type="Proteomes" id="UP000824135">
    <property type="component" value="Unassembled WGS sequence"/>
</dbReference>
<dbReference type="Pfam" id="PF13419">
    <property type="entry name" value="HAD_2"/>
    <property type="match status" value="1"/>
</dbReference>
<protein>
    <submittedName>
        <fullName evidence="1">HAD family phosphatase</fullName>
    </submittedName>
</protein>
<reference evidence="1" key="2">
    <citation type="submission" date="2021-04" db="EMBL/GenBank/DDBJ databases">
        <authorList>
            <person name="Gilroy R."/>
        </authorList>
    </citation>
    <scope>NUCLEOTIDE SEQUENCE</scope>
    <source>
        <strain evidence="1">CHK199-9574</strain>
    </source>
</reference>
<accession>A0A9D1Z9N9</accession>
<dbReference type="PANTHER" id="PTHR18901:SF38">
    <property type="entry name" value="PSEUDOURIDINE-5'-PHOSPHATASE"/>
    <property type="match status" value="1"/>
</dbReference>
<dbReference type="PRINTS" id="PR00413">
    <property type="entry name" value="HADHALOGNASE"/>
</dbReference>
<dbReference type="SFLD" id="SFLDS00003">
    <property type="entry name" value="Haloacid_Dehalogenase"/>
    <property type="match status" value="1"/>
</dbReference>
<organism evidence="1 2">
    <name type="scientific">Candidatus Borkfalkia excrementavium</name>
    <dbReference type="NCBI Taxonomy" id="2838505"/>
    <lineage>
        <taxon>Bacteria</taxon>
        <taxon>Bacillati</taxon>
        <taxon>Bacillota</taxon>
        <taxon>Clostridia</taxon>
        <taxon>Christensenellales</taxon>
        <taxon>Christensenellaceae</taxon>
        <taxon>Candidatus Borkfalkia</taxon>
    </lineage>
</organism>
<gene>
    <name evidence="1" type="ORF">H9728_07100</name>
</gene>
<dbReference type="InterPro" id="IPR036412">
    <property type="entry name" value="HAD-like_sf"/>
</dbReference>
<dbReference type="GO" id="GO:0016791">
    <property type="term" value="F:phosphatase activity"/>
    <property type="evidence" value="ECO:0007669"/>
    <property type="project" value="TreeGrafter"/>
</dbReference>